<name>A0A6I2M5E2_9BACI</name>
<proteinExistence type="predicted"/>
<gene>
    <name evidence="2" type="ORF">GJU41_05155</name>
</gene>
<dbReference type="RefSeq" id="WP_070877123.1">
    <property type="nucleotide sequence ID" value="NZ_CAJFZX010000008.1"/>
</dbReference>
<feature type="transmembrane region" description="Helical" evidence="1">
    <location>
        <begin position="125"/>
        <end position="146"/>
    </location>
</feature>
<comment type="caution">
    <text evidence="2">The sequence shown here is derived from an EMBL/GenBank/DDBJ whole genome shotgun (WGS) entry which is preliminary data.</text>
</comment>
<keyword evidence="3" id="KW-1185">Reference proteome</keyword>
<keyword evidence="1" id="KW-0812">Transmembrane</keyword>
<feature type="transmembrane region" description="Helical" evidence="1">
    <location>
        <begin position="92"/>
        <end position="113"/>
    </location>
</feature>
<feature type="transmembrane region" description="Helical" evidence="1">
    <location>
        <begin position="65"/>
        <end position="86"/>
    </location>
</feature>
<reference evidence="2 3" key="1">
    <citation type="submission" date="2019-11" db="EMBL/GenBank/DDBJ databases">
        <title>Bacillus idriensis genome.</title>
        <authorList>
            <person name="Konopka E.N."/>
            <person name="Newman J.D."/>
        </authorList>
    </citation>
    <scope>NUCLEOTIDE SEQUENCE [LARGE SCALE GENOMIC DNA]</scope>
    <source>
        <strain evidence="2 3">DSM 19097</strain>
    </source>
</reference>
<accession>A0A6I2M5E2</accession>
<keyword evidence="1" id="KW-0472">Membrane</keyword>
<keyword evidence="1" id="KW-1133">Transmembrane helix</keyword>
<dbReference type="AlphaFoldDB" id="A0A6I2M5E2"/>
<protein>
    <submittedName>
        <fullName evidence="2">Uncharacterized protein</fullName>
    </submittedName>
</protein>
<organism evidence="2 3">
    <name type="scientific">Metabacillus idriensis</name>
    <dbReference type="NCBI Taxonomy" id="324768"/>
    <lineage>
        <taxon>Bacteria</taxon>
        <taxon>Bacillati</taxon>
        <taxon>Bacillota</taxon>
        <taxon>Bacilli</taxon>
        <taxon>Bacillales</taxon>
        <taxon>Bacillaceae</taxon>
        <taxon>Metabacillus</taxon>
    </lineage>
</organism>
<sequence>MAIVFAAILVWFAIHLYVYFPKKINHLESVFVFMILSIANNVFCSIITVNLGWASAYETPTAMTVIILQRIIIIPFLFLMVVHMNFMLKSTVAKLVLLLFSITLIISMEELCSYFRVMNYKENRWLIPVLHSALLYFSGIIGLRLFRPILKKGVTMR</sequence>
<evidence type="ECO:0000313" key="2">
    <source>
        <dbReference type="EMBL" id="MRX53350.1"/>
    </source>
</evidence>
<feature type="transmembrane region" description="Helical" evidence="1">
    <location>
        <begin position="32"/>
        <end position="53"/>
    </location>
</feature>
<dbReference type="EMBL" id="WKKF01000001">
    <property type="protein sequence ID" value="MRX53350.1"/>
    <property type="molecule type" value="Genomic_DNA"/>
</dbReference>
<evidence type="ECO:0000313" key="3">
    <source>
        <dbReference type="Proteomes" id="UP000441585"/>
    </source>
</evidence>
<dbReference type="Proteomes" id="UP000441585">
    <property type="component" value="Unassembled WGS sequence"/>
</dbReference>
<evidence type="ECO:0000256" key="1">
    <source>
        <dbReference type="SAM" id="Phobius"/>
    </source>
</evidence>